<accession>A0A6I3SZC3</accession>
<dbReference type="EMBL" id="BMKG01000020">
    <property type="protein sequence ID" value="GGC15660.1"/>
    <property type="molecule type" value="Genomic_DNA"/>
</dbReference>
<reference evidence="5 6" key="3">
    <citation type="submission" date="2019-11" db="EMBL/GenBank/DDBJ databases">
        <title>Type strains purchased from KCTC, JCM and DSMZ.</title>
        <authorList>
            <person name="Lu H."/>
        </authorList>
    </citation>
    <scope>NUCLEOTIDE SEQUENCE [LARGE SCALE GENOMIC DNA]</scope>
    <source>
        <strain evidence="5 6">KCTC 52429</strain>
    </source>
</reference>
<reference evidence="4" key="4">
    <citation type="submission" date="2024-05" db="EMBL/GenBank/DDBJ databases">
        <authorList>
            <person name="Sun Q."/>
            <person name="Zhou Y."/>
        </authorList>
    </citation>
    <scope>NUCLEOTIDE SEQUENCE</scope>
    <source>
        <strain evidence="4">CGMCC 1.15931</strain>
    </source>
</reference>
<feature type="domain" description="N-acetyltransferase" evidence="3">
    <location>
        <begin position="8"/>
        <end position="176"/>
    </location>
</feature>
<dbReference type="PANTHER" id="PTHR43072">
    <property type="entry name" value="N-ACETYLTRANSFERASE"/>
    <property type="match status" value="1"/>
</dbReference>
<organism evidence="5 6">
    <name type="scientific">Pseudoduganella buxea</name>
    <dbReference type="NCBI Taxonomy" id="1949069"/>
    <lineage>
        <taxon>Bacteria</taxon>
        <taxon>Pseudomonadati</taxon>
        <taxon>Pseudomonadota</taxon>
        <taxon>Betaproteobacteria</taxon>
        <taxon>Burkholderiales</taxon>
        <taxon>Oxalobacteraceae</taxon>
        <taxon>Telluria group</taxon>
        <taxon>Pseudoduganella</taxon>
    </lineage>
</organism>
<dbReference type="GO" id="GO:0016747">
    <property type="term" value="F:acyltransferase activity, transferring groups other than amino-acyl groups"/>
    <property type="evidence" value="ECO:0007669"/>
    <property type="project" value="InterPro"/>
</dbReference>
<dbReference type="PROSITE" id="PS51186">
    <property type="entry name" value="GNAT"/>
    <property type="match status" value="1"/>
</dbReference>
<evidence type="ECO:0000313" key="7">
    <source>
        <dbReference type="Proteomes" id="UP000622638"/>
    </source>
</evidence>
<dbReference type="PANTHER" id="PTHR43072:SF23">
    <property type="entry name" value="UPF0039 PROTEIN C11D3.02C"/>
    <property type="match status" value="1"/>
</dbReference>
<keyword evidence="7" id="KW-1185">Reference proteome</keyword>
<reference evidence="7" key="2">
    <citation type="journal article" date="2019" name="Int. J. Syst. Evol. Microbiol.">
        <title>The Global Catalogue of Microorganisms (GCM) 10K type strain sequencing project: providing services to taxonomists for standard genome sequencing and annotation.</title>
        <authorList>
            <consortium name="The Broad Institute Genomics Platform"/>
            <consortium name="The Broad Institute Genome Sequencing Center for Infectious Disease"/>
            <person name="Wu L."/>
            <person name="Ma J."/>
        </authorList>
    </citation>
    <scope>NUCLEOTIDE SEQUENCE [LARGE SCALE GENOMIC DNA]</scope>
    <source>
        <strain evidence="7">CGMCC 1.15931</strain>
    </source>
</reference>
<evidence type="ECO:0000256" key="2">
    <source>
        <dbReference type="ARBA" id="ARBA00023315"/>
    </source>
</evidence>
<evidence type="ECO:0000313" key="6">
    <source>
        <dbReference type="Proteomes" id="UP000430634"/>
    </source>
</evidence>
<protein>
    <submittedName>
        <fullName evidence="5">GNAT family N-acetyltransferase</fullName>
    </submittedName>
    <submittedName>
        <fullName evidence="4">Phosphinothricin acetyltransferase</fullName>
    </submittedName>
</protein>
<gene>
    <name evidence="4" type="ORF">GCM10011572_41290</name>
    <name evidence="5" type="ORF">GM672_12785</name>
</gene>
<keyword evidence="2" id="KW-0012">Acyltransferase</keyword>
<sequence length="176" mass="19609">MSHSRTAYVHRIATLDDLPTIVAIYNSTIASREVTADTEPVSVDSRLNWFHEHQPERRPLWVIEAAGDISEKPAILGWISYSNFYGRPAYSGTAEVSIYIDEAWRGKGIGRYALTEAIAHAPKIAVHTVLGFIFGHNGASLALFRKFGFEQWANFPKVANLDGVERDLIILGKRVA</sequence>
<reference evidence="4" key="1">
    <citation type="journal article" date="2014" name="Int. J. Syst. Evol. Microbiol.">
        <title>Complete genome of a new Firmicutes species belonging to the dominant human colonic microbiota ('Ruminococcus bicirculans') reveals two chromosomes and a selective capacity to utilize plant glucans.</title>
        <authorList>
            <consortium name="NISC Comparative Sequencing Program"/>
            <person name="Wegmann U."/>
            <person name="Louis P."/>
            <person name="Goesmann A."/>
            <person name="Henrissat B."/>
            <person name="Duncan S.H."/>
            <person name="Flint H.J."/>
        </authorList>
    </citation>
    <scope>NUCLEOTIDE SEQUENCE</scope>
    <source>
        <strain evidence="4">CGMCC 1.15931</strain>
    </source>
</reference>
<dbReference type="Gene3D" id="3.40.630.30">
    <property type="match status" value="1"/>
</dbReference>
<dbReference type="SUPFAM" id="SSF55729">
    <property type="entry name" value="Acyl-CoA N-acyltransferases (Nat)"/>
    <property type="match status" value="1"/>
</dbReference>
<keyword evidence="1 5" id="KW-0808">Transferase</keyword>
<dbReference type="Proteomes" id="UP000430634">
    <property type="component" value="Unassembled WGS sequence"/>
</dbReference>
<dbReference type="InterPro" id="IPR016181">
    <property type="entry name" value="Acyl_CoA_acyltransferase"/>
</dbReference>
<evidence type="ECO:0000256" key="1">
    <source>
        <dbReference type="ARBA" id="ARBA00022679"/>
    </source>
</evidence>
<dbReference type="OrthoDB" id="5459937at2"/>
<evidence type="ECO:0000313" key="4">
    <source>
        <dbReference type="EMBL" id="GGC15660.1"/>
    </source>
</evidence>
<evidence type="ECO:0000313" key="5">
    <source>
        <dbReference type="EMBL" id="MTV53602.1"/>
    </source>
</evidence>
<comment type="caution">
    <text evidence="5">The sequence shown here is derived from an EMBL/GenBank/DDBJ whole genome shotgun (WGS) entry which is preliminary data.</text>
</comment>
<dbReference type="Pfam" id="PF00583">
    <property type="entry name" value="Acetyltransf_1"/>
    <property type="match status" value="1"/>
</dbReference>
<evidence type="ECO:0000259" key="3">
    <source>
        <dbReference type="PROSITE" id="PS51186"/>
    </source>
</evidence>
<dbReference type="CDD" id="cd04301">
    <property type="entry name" value="NAT_SF"/>
    <property type="match status" value="1"/>
</dbReference>
<proteinExistence type="predicted"/>
<dbReference type="Proteomes" id="UP000622638">
    <property type="component" value="Unassembled WGS sequence"/>
</dbReference>
<name>A0A6I3SZC3_9BURK</name>
<dbReference type="AlphaFoldDB" id="A0A6I3SZC3"/>
<dbReference type="InterPro" id="IPR000182">
    <property type="entry name" value="GNAT_dom"/>
</dbReference>
<dbReference type="EMBL" id="WNKZ01000032">
    <property type="protein sequence ID" value="MTV53602.1"/>
    <property type="molecule type" value="Genomic_DNA"/>
</dbReference>
<dbReference type="RefSeq" id="WP_155470910.1">
    <property type="nucleotide sequence ID" value="NZ_BMKG01000020.1"/>
</dbReference>